<organism evidence="4 5">
    <name type="scientific">Rotaria socialis</name>
    <dbReference type="NCBI Taxonomy" id="392032"/>
    <lineage>
        <taxon>Eukaryota</taxon>
        <taxon>Metazoa</taxon>
        <taxon>Spiralia</taxon>
        <taxon>Gnathifera</taxon>
        <taxon>Rotifera</taxon>
        <taxon>Eurotatoria</taxon>
        <taxon>Bdelloidea</taxon>
        <taxon>Philodinida</taxon>
        <taxon>Philodinidae</taxon>
        <taxon>Rotaria</taxon>
    </lineage>
</organism>
<feature type="non-terminal residue" evidence="4">
    <location>
        <position position="62"/>
    </location>
</feature>
<evidence type="ECO:0000313" key="4">
    <source>
        <dbReference type="EMBL" id="CAF4976895.1"/>
    </source>
</evidence>
<evidence type="ECO:0000256" key="1">
    <source>
        <dbReference type="ARBA" id="ARBA00023157"/>
    </source>
</evidence>
<dbReference type="Pfam" id="PF03489">
    <property type="entry name" value="SapB_2"/>
    <property type="match status" value="1"/>
</dbReference>
<dbReference type="PROSITE" id="PS50015">
    <property type="entry name" value="SAP_B"/>
    <property type="match status" value="1"/>
</dbReference>
<keyword evidence="1" id="KW-1015">Disulfide bond</keyword>
<dbReference type="Proteomes" id="UP000663873">
    <property type="component" value="Unassembled WGS sequence"/>
</dbReference>
<dbReference type="SUPFAM" id="SSF47862">
    <property type="entry name" value="Saposin"/>
    <property type="match status" value="1"/>
</dbReference>
<accession>A0A821Z8Q0</accession>
<dbReference type="GO" id="GO:0006665">
    <property type="term" value="P:sphingolipid metabolic process"/>
    <property type="evidence" value="ECO:0007669"/>
    <property type="project" value="InterPro"/>
</dbReference>
<dbReference type="InterPro" id="IPR008138">
    <property type="entry name" value="SapB_2"/>
</dbReference>
<dbReference type="InterPro" id="IPR051428">
    <property type="entry name" value="Sphingo_Act-Surfact_Prot"/>
</dbReference>
<evidence type="ECO:0000313" key="5">
    <source>
        <dbReference type="Proteomes" id="UP000663873"/>
    </source>
</evidence>
<dbReference type="InterPro" id="IPR008139">
    <property type="entry name" value="SaposinB_dom"/>
</dbReference>
<dbReference type="GO" id="GO:0005764">
    <property type="term" value="C:lysosome"/>
    <property type="evidence" value="ECO:0007669"/>
    <property type="project" value="InterPro"/>
</dbReference>
<dbReference type="SMART" id="SM00741">
    <property type="entry name" value="SapB"/>
    <property type="match status" value="1"/>
</dbReference>
<reference evidence="4" key="1">
    <citation type="submission" date="2021-02" db="EMBL/GenBank/DDBJ databases">
        <authorList>
            <person name="Nowell W R."/>
        </authorList>
    </citation>
    <scope>NUCLEOTIDE SEQUENCE</scope>
</reference>
<sequence length="62" mass="6764">EQAVEEALKKVCTILPSKERTTCEEFVNSYGPVLAQLIAEMADPNTICSYLGVCQNSIAKQS</sequence>
<feature type="non-terminal residue" evidence="4">
    <location>
        <position position="1"/>
    </location>
</feature>
<dbReference type="PANTHER" id="PTHR11480:SF3">
    <property type="entry name" value="BCDNA.GH08312"/>
    <property type="match status" value="1"/>
</dbReference>
<gene>
    <name evidence="4" type="ORF">UJA718_LOCUS49085</name>
</gene>
<dbReference type="GO" id="GO:0016020">
    <property type="term" value="C:membrane"/>
    <property type="evidence" value="ECO:0007669"/>
    <property type="project" value="GOC"/>
</dbReference>
<dbReference type="PANTHER" id="PTHR11480">
    <property type="entry name" value="SAPOSIN-RELATED"/>
    <property type="match status" value="1"/>
</dbReference>
<dbReference type="AlphaFoldDB" id="A0A821Z8Q0"/>
<keyword evidence="5" id="KW-1185">Reference proteome</keyword>
<dbReference type="InterPro" id="IPR011001">
    <property type="entry name" value="Saposin-like"/>
</dbReference>
<feature type="domain" description="Saposin B-type" evidence="3">
    <location>
        <begin position="1"/>
        <end position="58"/>
    </location>
</feature>
<evidence type="ECO:0000256" key="2">
    <source>
        <dbReference type="ARBA" id="ARBA00023180"/>
    </source>
</evidence>
<dbReference type="Gene3D" id="1.10.225.10">
    <property type="entry name" value="Saposin-like"/>
    <property type="match status" value="1"/>
</dbReference>
<comment type="caution">
    <text evidence="4">The sequence shown here is derived from an EMBL/GenBank/DDBJ whole genome shotgun (WGS) entry which is preliminary data.</text>
</comment>
<proteinExistence type="predicted"/>
<keyword evidence="2" id="KW-0325">Glycoprotein</keyword>
<protein>
    <recommendedName>
        <fullName evidence="3">Saposin B-type domain-containing protein</fullName>
    </recommendedName>
</protein>
<dbReference type="InterPro" id="IPR008373">
    <property type="entry name" value="Saposin"/>
</dbReference>
<dbReference type="EMBL" id="CAJOBP010101274">
    <property type="protein sequence ID" value="CAF4976895.1"/>
    <property type="molecule type" value="Genomic_DNA"/>
</dbReference>
<evidence type="ECO:0000259" key="3">
    <source>
        <dbReference type="PROSITE" id="PS50015"/>
    </source>
</evidence>
<dbReference type="PRINTS" id="PR01797">
    <property type="entry name" value="SAPOSIN"/>
</dbReference>
<name>A0A821Z8Q0_9BILA</name>